<dbReference type="InterPro" id="IPR026408">
    <property type="entry name" value="GG_sam_targ_CFB"/>
</dbReference>
<dbReference type="NCBIfam" id="NF038153">
    <property type="entry name" value="lant_leader_L1a"/>
    <property type="match status" value="1"/>
</dbReference>
<protein>
    <submittedName>
        <fullName evidence="1">Natural product</fullName>
    </submittedName>
</protein>
<gene>
    <name evidence="1" type="ORF">SAMN04487998_3413</name>
</gene>
<dbReference type="Proteomes" id="UP000198697">
    <property type="component" value="Unassembled WGS sequence"/>
</dbReference>
<sequence length="93" mass="10052">MSKLSQSFYFAPTSDEVRAAEPALVAAAYPPMKKVTTKLTLNKQTLASLDQQQMAAAKGGFTYAISMGGNCRLSMRLTAGNRAACEDMVEERL</sequence>
<dbReference type="STRING" id="82805.SAMN04487998_3413"/>
<reference evidence="2" key="1">
    <citation type="submission" date="2016-10" db="EMBL/GenBank/DDBJ databases">
        <authorList>
            <person name="Varghese N."/>
            <person name="Submissions S."/>
        </authorList>
    </citation>
    <scope>NUCLEOTIDE SEQUENCE [LARGE SCALE GENOMIC DNA]</scope>
    <source>
        <strain evidence="2">DSM 15310</strain>
    </source>
</reference>
<dbReference type="EMBL" id="FOHS01000005">
    <property type="protein sequence ID" value="SET98784.1"/>
    <property type="molecule type" value="Genomic_DNA"/>
</dbReference>
<dbReference type="InterPro" id="IPR058238">
    <property type="entry name" value="Lant_leader_dom"/>
</dbReference>
<evidence type="ECO:0000313" key="1">
    <source>
        <dbReference type="EMBL" id="SET98784.1"/>
    </source>
</evidence>
<evidence type="ECO:0000313" key="2">
    <source>
        <dbReference type="Proteomes" id="UP000198697"/>
    </source>
</evidence>
<dbReference type="AlphaFoldDB" id="A0A1I0INP8"/>
<proteinExistence type="predicted"/>
<accession>A0A1I0INP8</accession>
<name>A0A1I0INP8_9BACT</name>
<organism evidence="1 2">
    <name type="scientific">Hymenobacter actinosclerus</name>
    <dbReference type="NCBI Taxonomy" id="82805"/>
    <lineage>
        <taxon>Bacteria</taxon>
        <taxon>Pseudomonadati</taxon>
        <taxon>Bacteroidota</taxon>
        <taxon>Cytophagia</taxon>
        <taxon>Cytophagales</taxon>
        <taxon>Hymenobacteraceae</taxon>
        <taxon>Hymenobacter</taxon>
    </lineage>
</organism>
<keyword evidence="2" id="KW-1185">Reference proteome</keyword>
<dbReference type="NCBIfam" id="TIGR04149">
    <property type="entry name" value="GG_sam_targ_CFB"/>
    <property type="match status" value="1"/>
</dbReference>